<evidence type="ECO:0000256" key="6">
    <source>
        <dbReference type="ARBA" id="ARBA00022833"/>
    </source>
</evidence>
<dbReference type="Pfam" id="PF14031">
    <property type="entry name" value="D-ser_dehydrat"/>
    <property type="match status" value="1"/>
</dbReference>
<gene>
    <name evidence="17" type="ORF">KAF25_001619</name>
</gene>
<proteinExistence type="inferred from homology"/>
<dbReference type="PANTHER" id="PTHR47706:SF8">
    <property type="entry name" value="NMRA-LIKE DOMAIN-CONTAINING PROTEIN"/>
    <property type="match status" value="1"/>
</dbReference>
<keyword evidence="8" id="KW-0663">Pyridoxal phosphate</keyword>
<dbReference type="Gene3D" id="2.40.37.20">
    <property type="entry name" value="D-serine dehydratase-like domain"/>
    <property type="match status" value="1"/>
</dbReference>
<evidence type="ECO:0000256" key="12">
    <source>
        <dbReference type="ARBA" id="ARBA00055764"/>
    </source>
</evidence>
<dbReference type="InterPro" id="IPR036291">
    <property type="entry name" value="NAD(P)-bd_dom_sf"/>
</dbReference>
<dbReference type="SUPFAM" id="SSF51419">
    <property type="entry name" value="PLP-binding barrel"/>
    <property type="match status" value="1"/>
</dbReference>
<reference evidence="17" key="1">
    <citation type="submission" date="2021-04" db="EMBL/GenBank/DDBJ databases">
        <title>Draft genome of Fusarium avenaceum strain F156N33, isolated from an atmospheric sample in Virginia.</title>
        <authorList>
            <person name="Yang S."/>
            <person name="Vinatzer B.A."/>
            <person name="Coleman J."/>
        </authorList>
    </citation>
    <scope>NUCLEOTIDE SEQUENCE</scope>
    <source>
        <strain evidence="17">F156N33</strain>
    </source>
</reference>
<keyword evidence="18" id="KW-1185">Reference proteome</keyword>
<protein>
    <recommendedName>
        <fullName evidence="14">D-serine dehydratase</fullName>
        <ecNumber evidence="13">4.3.1.18</ecNumber>
    </recommendedName>
    <alternativeName>
        <fullName evidence="15">D-serine deaminase</fullName>
    </alternativeName>
</protein>
<dbReference type="InterPro" id="IPR026956">
    <property type="entry name" value="D-ser_dehydrat-like_dom"/>
</dbReference>
<dbReference type="InterPro" id="IPR045312">
    <property type="entry name" value="PCBER-like"/>
</dbReference>
<dbReference type="SMART" id="SM01119">
    <property type="entry name" value="D-ser_dehydrat"/>
    <property type="match status" value="1"/>
</dbReference>
<evidence type="ECO:0000256" key="5">
    <source>
        <dbReference type="ARBA" id="ARBA00022723"/>
    </source>
</evidence>
<dbReference type="AlphaFoldDB" id="A0A9P7GSI0"/>
<evidence type="ECO:0000256" key="7">
    <source>
        <dbReference type="ARBA" id="ARBA00022857"/>
    </source>
</evidence>
<keyword evidence="4" id="KW-0216">Detoxification</keyword>
<name>A0A9P7GSI0_9HYPO</name>
<dbReference type="CDD" id="cd05259">
    <property type="entry name" value="PCBER_SDR_a"/>
    <property type="match status" value="1"/>
</dbReference>
<dbReference type="FunFam" id="3.20.20.10:FF:000016">
    <property type="entry name" value="D-serine dehydratase"/>
    <property type="match status" value="1"/>
</dbReference>
<evidence type="ECO:0000259" key="16">
    <source>
        <dbReference type="SMART" id="SM01119"/>
    </source>
</evidence>
<evidence type="ECO:0000256" key="8">
    <source>
        <dbReference type="ARBA" id="ARBA00022898"/>
    </source>
</evidence>
<evidence type="ECO:0000256" key="9">
    <source>
        <dbReference type="ARBA" id="ARBA00023002"/>
    </source>
</evidence>
<keyword evidence="10" id="KW-0456">Lyase</keyword>
<dbReference type="Pfam" id="PF05368">
    <property type="entry name" value="NmrA"/>
    <property type="match status" value="1"/>
</dbReference>
<dbReference type="InterPro" id="IPR042208">
    <property type="entry name" value="D-ser_dehydrat-like_sf"/>
</dbReference>
<evidence type="ECO:0000313" key="18">
    <source>
        <dbReference type="Proteomes" id="UP000782241"/>
    </source>
</evidence>
<dbReference type="InterPro" id="IPR001608">
    <property type="entry name" value="Ala_racemase_N"/>
</dbReference>
<dbReference type="PANTHER" id="PTHR47706">
    <property type="entry name" value="NMRA-LIKE FAMILY PROTEIN"/>
    <property type="match status" value="1"/>
</dbReference>
<comment type="similarity">
    <text evidence="3">Belongs to the DSD1 family.</text>
</comment>
<comment type="cofactor">
    <cofactor evidence="2">
        <name>Zn(2+)</name>
        <dbReference type="ChEBI" id="CHEBI:29105"/>
    </cofactor>
</comment>
<keyword evidence="6" id="KW-0862">Zinc</keyword>
<keyword evidence="5" id="KW-0479">Metal-binding</keyword>
<dbReference type="GO" id="GO:0070178">
    <property type="term" value="P:D-serine metabolic process"/>
    <property type="evidence" value="ECO:0007669"/>
    <property type="project" value="UniProtKB-ARBA"/>
</dbReference>
<dbReference type="Proteomes" id="UP000782241">
    <property type="component" value="Unassembled WGS sequence"/>
</dbReference>
<evidence type="ECO:0000256" key="4">
    <source>
        <dbReference type="ARBA" id="ARBA00022575"/>
    </source>
</evidence>
<dbReference type="Pfam" id="PF01168">
    <property type="entry name" value="Ala_racemase_N"/>
    <property type="match status" value="1"/>
</dbReference>
<dbReference type="InterPro" id="IPR051609">
    <property type="entry name" value="NmrA/Isoflavone_reductase-like"/>
</dbReference>
<feature type="domain" description="D-serine dehydratase-like" evidence="16">
    <location>
        <begin position="654"/>
        <end position="770"/>
    </location>
</feature>
<evidence type="ECO:0000256" key="3">
    <source>
        <dbReference type="ARBA" id="ARBA00005323"/>
    </source>
</evidence>
<comment type="cofactor">
    <cofactor evidence="1">
        <name>pyridoxal 5'-phosphate</name>
        <dbReference type="ChEBI" id="CHEBI:597326"/>
    </cofactor>
</comment>
<comment type="catalytic activity">
    <reaction evidence="11">
        <text>D-serine = pyruvate + NH4(+)</text>
        <dbReference type="Rhea" id="RHEA:13977"/>
        <dbReference type="ChEBI" id="CHEBI:15361"/>
        <dbReference type="ChEBI" id="CHEBI:28938"/>
        <dbReference type="ChEBI" id="CHEBI:35247"/>
        <dbReference type="EC" id="4.3.1.18"/>
    </reaction>
    <physiologicalReaction direction="left-to-right" evidence="11">
        <dbReference type="Rhea" id="RHEA:13978"/>
    </physiologicalReaction>
</comment>
<dbReference type="GO" id="GO:0009636">
    <property type="term" value="P:response to toxic substance"/>
    <property type="evidence" value="ECO:0007669"/>
    <property type="project" value="UniProtKB-KW"/>
</dbReference>
<keyword evidence="7" id="KW-0521">NADP</keyword>
<evidence type="ECO:0000256" key="14">
    <source>
        <dbReference type="ARBA" id="ARBA00069616"/>
    </source>
</evidence>
<dbReference type="InterPro" id="IPR008030">
    <property type="entry name" value="NmrA-like"/>
</dbReference>
<evidence type="ECO:0000256" key="11">
    <source>
        <dbReference type="ARBA" id="ARBA00051198"/>
    </source>
</evidence>
<evidence type="ECO:0000313" key="17">
    <source>
        <dbReference type="EMBL" id="KAG5656049.1"/>
    </source>
</evidence>
<dbReference type="SUPFAM" id="SSF51735">
    <property type="entry name" value="NAD(P)-binding Rossmann-fold domains"/>
    <property type="match status" value="1"/>
</dbReference>
<evidence type="ECO:0000256" key="10">
    <source>
        <dbReference type="ARBA" id="ARBA00023239"/>
    </source>
</evidence>
<dbReference type="EC" id="4.3.1.18" evidence="13"/>
<dbReference type="GO" id="GO:0016491">
    <property type="term" value="F:oxidoreductase activity"/>
    <property type="evidence" value="ECO:0007669"/>
    <property type="project" value="UniProtKB-KW"/>
</dbReference>
<evidence type="ECO:0000256" key="13">
    <source>
        <dbReference type="ARBA" id="ARBA00066349"/>
    </source>
</evidence>
<organism evidence="17 18">
    <name type="scientific">Fusarium avenaceum</name>
    <dbReference type="NCBI Taxonomy" id="40199"/>
    <lineage>
        <taxon>Eukaryota</taxon>
        <taxon>Fungi</taxon>
        <taxon>Dikarya</taxon>
        <taxon>Ascomycota</taxon>
        <taxon>Pezizomycotina</taxon>
        <taxon>Sordariomycetes</taxon>
        <taxon>Hypocreomycetidae</taxon>
        <taxon>Hypocreales</taxon>
        <taxon>Nectriaceae</taxon>
        <taxon>Fusarium</taxon>
        <taxon>Fusarium tricinctum species complex</taxon>
    </lineage>
</organism>
<dbReference type="InterPro" id="IPR029066">
    <property type="entry name" value="PLP-binding_barrel"/>
</dbReference>
<dbReference type="Gene3D" id="3.40.50.720">
    <property type="entry name" value="NAD(P)-binding Rossmann-like Domain"/>
    <property type="match status" value="1"/>
</dbReference>
<accession>A0A9P7GSI0</accession>
<evidence type="ECO:0000256" key="15">
    <source>
        <dbReference type="ARBA" id="ARBA00075219"/>
    </source>
</evidence>
<comment type="caution">
    <text evidence="17">The sequence shown here is derived from an EMBL/GenBank/DDBJ whole genome shotgun (WGS) entry which is preliminary data.</text>
</comment>
<comment type="function">
    <text evidence="12">Catalyzes the conversion of D-serine to pyruvate and ammonia. May play a role in D-serine detoxification.</text>
</comment>
<dbReference type="GO" id="GO:0008721">
    <property type="term" value="F:D-serine ammonia-lyase activity"/>
    <property type="evidence" value="ECO:0007669"/>
    <property type="project" value="UniProtKB-EC"/>
</dbReference>
<dbReference type="Gene3D" id="3.90.25.10">
    <property type="entry name" value="UDP-galactose 4-epimerase, domain 1"/>
    <property type="match status" value="1"/>
</dbReference>
<keyword evidence="9" id="KW-0560">Oxidoreductase</keyword>
<sequence>MSNSAENHSSDLNVIERVAIVGASGTIGSHIVSAIVQTGKHKITALTRNSSTNNIPEGVTPAQVDYNDQASLVAALKNQQFLIITLAPSSPKDTHSKLVRAAAEAGVPYVMPNSFAGDIDNVKLGEDIFLGPVAKAQRDEIESLGMQWITVCCGFWYDYSLAGGESRFGFDLDKRTLTLYDDGNTKNSTSTLAQVGRAIAKVLSLPVSLANDSDKNLTLSTFINKPIYLQSFLVSQNDIFESVKRVTKTPDSDWTVTHEPTRKRYEDGLAQVKAGNMAGFPKLLFARALFPEDPSVHPEKVQNELLGLPEENLDEATKAGVDMVKSFTMAIPQRQTPPISELREFYVGKSIHDVPKPAVVLDKARIARHCKSMLTATDKLGVGFRAHVKTHKTIEATRLQIGEGKGDIKLIVSTLAEIEHLLPLLKEYRDSGRRLDILYGLPLPRSQISRLAALGSELGEGSISVLIDHPSQLDSVKAFSDHAKFPARVFLKVDTGYHRAGLPPSSLNKNGLIEALAQLEAQGDAELLGLYSHSSLSYKDNTAEQAMENLEGEIQGCIEAVNAQAHLFAKNKELIISVGASPQVTAVENLTTSHGELSPAAKSMHHAIETVSTGKPGGFNTSLELHAGVYSILDIQQTSTNSRKDFGSYEEEIAISVIAEVCSVYNNEERSQPEALVAVGALGLGREPCAAYSGWGVISQSSYKSQSGQGKRLIIDRISQEHSIASWDNDEKKGGDALAPVPLEVGQNVVIFPNHACVTGAMYGWYLVVDSSEGNAARIVDVWVRASGW</sequence>
<evidence type="ECO:0000256" key="1">
    <source>
        <dbReference type="ARBA" id="ARBA00001933"/>
    </source>
</evidence>
<dbReference type="EMBL" id="JAGPUO010000024">
    <property type="protein sequence ID" value="KAG5656049.1"/>
    <property type="molecule type" value="Genomic_DNA"/>
</dbReference>
<dbReference type="GO" id="GO:0046872">
    <property type="term" value="F:metal ion binding"/>
    <property type="evidence" value="ECO:0007669"/>
    <property type="project" value="UniProtKB-KW"/>
</dbReference>
<dbReference type="Gene3D" id="3.20.20.10">
    <property type="entry name" value="Alanine racemase"/>
    <property type="match status" value="1"/>
</dbReference>
<evidence type="ECO:0000256" key="2">
    <source>
        <dbReference type="ARBA" id="ARBA00001947"/>
    </source>
</evidence>